<proteinExistence type="predicted"/>
<sequence>MVFSYIISFLRALEDREYEERYPPPEWNATLPPIPRPAALNATTHRPDDPPPPYEDEDERNWIMNFNFVSNPEEFQRRGTLRVMEDWSAELTIETSDLPGVMKHGLFLGPDNVREEEGYLKESYSQRDKRWFYVRHYTVVDSRWSGSLEVSSWDVLPLNKFRLHHLSADKIRLAAAEDEEANTVYQYNASDPEINANYIYDDMPMEGLWPWPREGRMAKEEGGENNGEIWHADACAPSARRKKKLFGLTFSFITIPTPPLLLMATLLSVDTFSLSRLACQVIKAGRSSQVAANNHDNTTTTTTTTTTKKHTTAPSLAQMAAPELLKFGPLSVEPAMIERTKQPKGPADRQKGKEEEPLPLQCSEFGGAYEETADLCAGDGGDPVAVVVGGLAAATRLMFPNGSRIIPEGGLVGALIVRVGVCSGSGTGALGDGGIVLGWLRRPNRCFENGSKVMKVSINGPDLKVMNARRGVDLQLQDCFKLENGEEKKTAK</sequence>
<name>A0ACC1S4D0_9HYPO</name>
<dbReference type="EMBL" id="JANRMS010001028">
    <property type="protein sequence ID" value="KAJ3531761.1"/>
    <property type="molecule type" value="Genomic_DNA"/>
</dbReference>
<evidence type="ECO:0000313" key="2">
    <source>
        <dbReference type="Proteomes" id="UP001148629"/>
    </source>
</evidence>
<evidence type="ECO:0000313" key="1">
    <source>
        <dbReference type="EMBL" id="KAJ3531761.1"/>
    </source>
</evidence>
<accession>A0ACC1S4D0</accession>
<organism evidence="1 2">
    <name type="scientific">Fusarium decemcellulare</name>
    <dbReference type="NCBI Taxonomy" id="57161"/>
    <lineage>
        <taxon>Eukaryota</taxon>
        <taxon>Fungi</taxon>
        <taxon>Dikarya</taxon>
        <taxon>Ascomycota</taxon>
        <taxon>Pezizomycotina</taxon>
        <taxon>Sordariomycetes</taxon>
        <taxon>Hypocreomycetidae</taxon>
        <taxon>Hypocreales</taxon>
        <taxon>Nectriaceae</taxon>
        <taxon>Fusarium</taxon>
        <taxon>Fusarium decemcellulare species complex</taxon>
    </lineage>
</organism>
<protein>
    <submittedName>
        <fullName evidence="1">Uncharacterized protein</fullName>
    </submittedName>
</protein>
<reference evidence="1" key="1">
    <citation type="submission" date="2022-08" db="EMBL/GenBank/DDBJ databases">
        <title>Genome Sequence of Fusarium decemcellulare.</title>
        <authorList>
            <person name="Buettner E."/>
        </authorList>
    </citation>
    <scope>NUCLEOTIDE SEQUENCE</scope>
    <source>
        <strain evidence="1">Babe19</strain>
    </source>
</reference>
<keyword evidence="2" id="KW-1185">Reference proteome</keyword>
<gene>
    <name evidence="1" type="ORF">NM208_g8734</name>
</gene>
<comment type="caution">
    <text evidence="1">The sequence shown here is derived from an EMBL/GenBank/DDBJ whole genome shotgun (WGS) entry which is preliminary data.</text>
</comment>
<dbReference type="Proteomes" id="UP001148629">
    <property type="component" value="Unassembled WGS sequence"/>
</dbReference>